<keyword evidence="1" id="KW-0732">Signal</keyword>
<proteinExistence type="predicted"/>
<name>A0A067SU16_GALM3</name>
<evidence type="ECO:0008006" key="4">
    <source>
        <dbReference type="Google" id="ProtNLM"/>
    </source>
</evidence>
<sequence>MLWLLVITFVRPLHYTSSFDLALAPISFVRRARGTEQSRGLTPWISTRRNFEHFAVLETVLNLLMLYIQKMFF</sequence>
<evidence type="ECO:0000256" key="1">
    <source>
        <dbReference type="SAM" id="SignalP"/>
    </source>
</evidence>
<dbReference type="HOGENOM" id="CLU_2704965_0_0_1"/>
<protein>
    <recommendedName>
        <fullName evidence="4">Secreted protein</fullName>
    </recommendedName>
</protein>
<accession>A0A067SU16</accession>
<feature type="signal peptide" evidence="1">
    <location>
        <begin position="1"/>
        <end position="18"/>
    </location>
</feature>
<dbReference type="AlphaFoldDB" id="A0A067SU16"/>
<evidence type="ECO:0000313" key="2">
    <source>
        <dbReference type="EMBL" id="KDR74381.1"/>
    </source>
</evidence>
<keyword evidence="3" id="KW-1185">Reference proteome</keyword>
<feature type="chain" id="PRO_5001646136" description="Secreted protein" evidence="1">
    <location>
        <begin position="19"/>
        <end position="73"/>
    </location>
</feature>
<evidence type="ECO:0000313" key="3">
    <source>
        <dbReference type="Proteomes" id="UP000027222"/>
    </source>
</evidence>
<dbReference type="EMBL" id="KL142383">
    <property type="protein sequence ID" value="KDR74381.1"/>
    <property type="molecule type" value="Genomic_DNA"/>
</dbReference>
<dbReference type="Proteomes" id="UP000027222">
    <property type="component" value="Unassembled WGS sequence"/>
</dbReference>
<reference evidence="3" key="1">
    <citation type="journal article" date="2014" name="Proc. Natl. Acad. Sci. U.S.A.">
        <title>Extensive sampling of basidiomycete genomes demonstrates inadequacy of the white-rot/brown-rot paradigm for wood decay fungi.</title>
        <authorList>
            <person name="Riley R."/>
            <person name="Salamov A.A."/>
            <person name="Brown D.W."/>
            <person name="Nagy L.G."/>
            <person name="Floudas D."/>
            <person name="Held B.W."/>
            <person name="Levasseur A."/>
            <person name="Lombard V."/>
            <person name="Morin E."/>
            <person name="Otillar R."/>
            <person name="Lindquist E.A."/>
            <person name="Sun H."/>
            <person name="LaButti K.M."/>
            <person name="Schmutz J."/>
            <person name="Jabbour D."/>
            <person name="Luo H."/>
            <person name="Baker S.E."/>
            <person name="Pisabarro A.G."/>
            <person name="Walton J.D."/>
            <person name="Blanchette R.A."/>
            <person name="Henrissat B."/>
            <person name="Martin F."/>
            <person name="Cullen D."/>
            <person name="Hibbett D.S."/>
            <person name="Grigoriev I.V."/>
        </authorList>
    </citation>
    <scope>NUCLEOTIDE SEQUENCE [LARGE SCALE GENOMIC DNA]</scope>
    <source>
        <strain evidence="3">CBS 339.88</strain>
    </source>
</reference>
<organism evidence="2 3">
    <name type="scientific">Galerina marginata (strain CBS 339.88)</name>
    <dbReference type="NCBI Taxonomy" id="685588"/>
    <lineage>
        <taxon>Eukaryota</taxon>
        <taxon>Fungi</taxon>
        <taxon>Dikarya</taxon>
        <taxon>Basidiomycota</taxon>
        <taxon>Agaricomycotina</taxon>
        <taxon>Agaricomycetes</taxon>
        <taxon>Agaricomycetidae</taxon>
        <taxon>Agaricales</taxon>
        <taxon>Agaricineae</taxon>
        <taxon>Strophariaceae</taxon>
        <taxon>Galerina</taxon>
    </lineage>
</organism>
<gene>
    <name evidence="2" type="ORF">GALMADRAFT_581505</name>
</gene>